<dbReference type="EMBL" id="VBUT01000011">
    <property type="protein sequence ID" value="TLF74061.1"/>
    <property type="molecule type" value="Genomic_DNA"/>
</dbReference>
<dbReference type="RefSeq" id="WP_138451742.1">
    <property type="nucleotide sequence ID" value="NZ_VBUT01000011.1"/>
</dbReference>
<dbReference type="AlphaFoldDB" id="A0A5R8NEB6"/>
<gene>
    <name evidence="1" type="ORF">FEK34_25415</name>
</gene>
<protein>
    <submittedName>
        <fullName evidence="1">Uncharacterized protein</fullName>
    </submittedName>
</protein>
<comment type="caution">
    <text evidence="1">The sequence shown here is derived from an EMBL/GenBank/DDBJ whole genome shotgun (WGS) entry which is preliminary data.</text>
</comment>
<evidence type="ECO:0000313" key="2">
    <source>
        <dbReference type="Proteomes" id="UP000306378"/>
    </source>
</evidence>
<dbReference type="Proteomes" id="UP000306378">
    <property type="component" value="Unassembled WGS sequence"/>
</dbReference>
<reference evidence="1 2" key="1">
    <citation type="submission" date="2019-05" db="EMBL/GenBank/DDBJ databases">
        <title>Genomes sequences of two Nocardia cyriacigeorgica environmental isolates, type strains Nocardia asteroides ATCC 19247 and Nocardia cyriacigeorgica DSM 44484.</title>
        <authorList>
            <person name="Vautrin F."/>
            <person name="Bergeron E."/>
            <person name="Dubost A."/>
            <person name="Abrouk D."/>
            <person name="Rodriguez Nava V."/>
            <person name="Pujic P."/>
        </authorList>
    </citation>
    <scope>NUCLEOTIDE SEQUENCE [LARGE SCALE GENOMIC DNA]</scope>
    <source>
        <strain evidence="1 2">EML 446</strain>
    </source>
</reference>
<evidence type="ECO:0000313" key="1">
    <source>
        <dbReference type="EMBL" id="TLF74061.1"/>
    </source>
</evidence>
<accession>A0A5R8NEB6</accession>
<proteinExistence type="predicted"/>
<sequence>MVSCCSSSVTGSGNVPGGLRVNVVCGDPVNLSFHSCGGWPADLTATLELSHPWGWSLSVTGTVTGEWLNFLIPAAQAKIPRDSYARIRFSIPGLEPYTWKSGRVYHRGSC</sequence>
<organism evidence="1 2">
    <name type="scientific">Nocardia cyriacigeorgica</name>
    <dbReference type="NCBI Taxonomy" id="135487"/>
    <lineage>
        <taxon>Bacteria</taxon>
        <taxon>Bacillati</taxon>
        <taxon>Actinomycetota</taxon>
        <taxon>Actinomycetes</taxon>
        <taxon>Mycobacteriales</taxon>
        <taxon>Nocardiaceae</taxon>
        <taxon>Nocardia</taxon>
    </lineage>
</organism>
<name>A0A5R8NEB6_9NOCA</name>